<feature type="domain" description="EamA" evidence="8">
    <location>
        <begin position="148"/>
        <end position="290"/>
    </location>
</feature>
<keyword evidence="4 7" id="KW-0812">Transmembrane</keyword>
<feature type="transmembrane region" description="Helical" evidence="7">
    <location>
        <begin position="217"/>
        <end position="238"/>
    </location>
</feature>
<dbReference type="Gene3D" id="1.10.3730.20">
    <property type="match status" value="1"/>
</dbReference>
<evidence type="ECO:0000256" key="1">
    <source>
        <dbReference type="ARBA" id="ARBA00004651"/>
    </source>
</evidence>
<organism evidence="9 10">
    <name type="scientific">Candidatus Allocopromorpha excrementigallinarum</name>
    <dbReference type="NCBI Taxonomy" id="2840742"/>
    <lineage>
        <taxon>Bacteria</taxon>
        <taxon>Bacillati</taxon>
        <taxon>Bacillota</taxon>
        <taxon>Clostridia</taxon>
        <taxon>Eubacteriales</taxon>
        <taxon>Eubacteriaceae</taxon>
        <taxon>Eubacteriaceae incertae sedis</taxon>
        <taxon>Candidatus Allocopromorpha</taxon>
    </lineage>
</organism>
<accession>A0A9D1HZD4</accession>
<evidence type="ECO:0000313" key="10">
    <source>
        <dbReference type="Proteomes" id="UP000824090"/>
    </source>
</evidence>
<feature type="transmembrane region" description="Helical" evidence="7">
    <location>
        <begin position="35"/>
        <end position="55"/>
    </location>
</feature>
<feature type="transmembrane region" description="Helical" evidence="7">
    <location>
        <begin position="67"/>
        <end position="88"/>
    </location>
</feature>
<proteinExistence type="inferred from homology"/>
<dbReference type="EMBL" id="DVMP01000035">
    <property type="protein sequence ID" value="HIU25169.1"/>
    <property type="molecule type" value="Genomic_DNA"/>
</dbReference>
<comment type="similarity">
    <text evidence="2">Belongs to the EamA transporter family.</text>
</comment>
<dbReference type="InterPro" id="IPR037185">
    <property type="entry name" value="EmrE-like"/>
</dbReference>
<keyword evidence="3" id="KW-1003">Cell membrane</keyword>
<feature type="domain" description="EamA" evidence="8">
    <location>
        <begin position="3"/>
        <end position="135"/>
    </location>
</feature>
<reference evidence="9" key="1">
    <citation type="submission" date="2020-10" db="EMBL/GenBank/DDBJ databases">
        <authorList>
            <person name="Gilroy R."/>
        </authorList>
    </citation>
    <scope>NUCLEOTIDE SEQUENCE</scope>
    <source>
        <strain evidence="9">ChiHcec3-6078</strain>
    </source>
</reference>
<dbReference type="InterPro" id="IPR000620">
    <property type="entry name" value="EamA_dom"/>
</dbReference>
<gene>
    <name evidence="9" type="ORF">IAC50_01560</name>
</gene>
<evidence type="ECO:0000256" key="3">
    <source>
        <dbReference type="ARBA" id="ARBA00022475"/>
    </source>
</evidence>
<feature type="transmembrane region" description="Helical" evidence="7">
    <location>
        <begin position="94"/>
        <end position="112"/>
    </location>
</feature>
<feature type="transmembrane region" description="Helical" evidence="7">
    <location>
        <begin position="178"/>
        <end position="197"/>
    </location>
</feature>
<comment type="caution">
    <text evidence="9">The sequence shown here is derived from an EMBL/GenBank/DDBJ whole genome shotgun (WGS) entry which is preliminary data.</text>
</comment>
<keyword evidence="5 7" id="KW-1133">Transmembrane helix</keyword>
<evidence type="ECO:0000256" key="2">
    <source>
        <dbReference type="ARBA" id="ARBA00007362"/>
    </source>
</evidence>
<evidence type="ECO:0000256" key="5">
    <source>
        <dbReference type="ARBA" id="ARBA00022989"/>
    </source>
</evidence>
<sequence length="312" mass="33334">MKKGYAAAIFFSVLVGFSFMGIKVAQTSTDSLGVLVYRYDFAFAAMIILMLFRVIKIDIKGKPKKKLLTTAAFYVGFMALQVTGLVFATSVEGSIYFALVPIIVKIIASIFLGENSSWLENCFVCLTVAALVVMLAMGSTGISFSPAGAVLLLASSVSMALSNVFMRYTRNDYKPIETTFTIVLMGFIAFNAAWIIRGVAEGQGIAEYFLPLTDMKVFIACGYLGIGCILLSAHLMSYMLSKMEAVKGTIFGNVSTAISIVAGVVILGEPLMWYHIVCTILIIAGVVGLSLSGSGGKSGKGEKNEADISHGK</sequence>
<keyword evidence="6 7" id="KW-0472">Membrane</keyword>
<dbReference type="Pfam" id="PF00892">
    <property type="entry name" value="EamA"/>
    <property type="match status" value="2"/>
</dbReference>
<dbReference type="PANTHER" id="PTHR32322:SF18">
    <property type="entry name" value="S-ADENOSYLMETHIONINE_S-ADENOSYLHOMOCYSTEINE TRANSPORTER"/>
    <property type="match status" value="1"/>
</dbReference>
<feature type="transmembrane region" description="Helical" evidence="7">
    <location>
        <begin position="119"/>
        <end position="138"/>
    </location>
</feature>
<dbReference type="AlphaFoldDB" id="A0A9D1HZD4"/>
<evidence type="ECO:0000256" key="7">
    <source>
        <dbReference type="SAM" id="Phobius"/>
    </source>
</evidence>
<dbReference type="InterPro" id="IPR050638">
    <property type="entry name" value="AA-Vitamin_Transporters"/>
</dbReference>
<protein>
    <submittedName>
        <fullName evidence="9">DMT family transporter</fullName>
    </submittedName>
</protein>
<feature type="transmembrane region" description="Helical" evidence="7">
    <location>
        <begin position="144"/>
        <end position="166"/>
    </location>
</feature>
<evidence type="ECO:0000256" key="4">
    <source>
        <dbReference type="ARBA" id="ARBA00022692"/>
    </source>
</evidence>
<dbReference type="GO" id="GO:0005886">
    <property type="term" value="C:plasma membrane"/>
    <property type="evidence" value="ECO:0007669"/>
    <property type="project" value="UniProtKB-SubCell"/>
</dbReference>
<evidence type="ECO:0000256" key="6">
    <source>
        <dbReference type="ARBA" id="ARBA00023136"/>
    </source>
</evidence>
<evidence type="ECO:0000259" key="8">
    <source>
        <dbReference type="Pfam" id="PF00892"/>
    </source>
</evidence>
<feature type="transmembrane region" description="Helical" evidence="7">
    <location>
        <begin position="250"/>
        <end position="267"/>
    </location>
</feature>
<evidence type="ECO:0000313" key="9">
    <source>
        <dbReference type="EMBL" id="HIU25169.1"/>
    </source>
</evidence>
<feature type="transmembrane region" description="Helical" evidence="7">
    <location>
        <begin position="273"/>
        <end position="293"/>
    </location>
</feature>
<dbReference type="Proteomes" id="UP000824090">
    <property type="component" value="Unassembled WGS sequence"/>
</dbReference>
<dbReference type="PANTHER" id="PTHR32322">
    <property type="entry name" value="INNER MEMBRANE TRANSPORTER"/>
    <property type="match status" value="1"/>
</dbReference>
<dbReference type="SUPFAM" id="SSF103481">
    <property type="entry name" value="Multidrug resistance efflux transporter EmrE"/>
    <property type="match status" value="2"/>
</dbReference>
<name>A0A9D1HZD4_9FIRM</name>
<reference evidence="9" key="2">
    <citation type="journal article" date="2021" name="PeerJ">
        <title>Extensive microbial diversity within the chicken gut microbiome revealed by metagenomics and culture.</title>
        <authorList>
            <person name="Gilroy R."/>
            <person name="Ravi A."/>
            <person name="Getino M."/>
            <person name="Pursley I."/>
            <person name="Horton D.L."/>
            <person name="Alikhan N.F."/>
            <person name="Baker D."/>
            <person name="Gharbi K."/>
            <person name="Hall N."/>
            <person name="Watson M."/>
            <person name="Adriaenssens E.M."/>
            <person name="Foster-Nyarko E."/>
            <person name="Jarju S."/>
            <person name="Secka A."/>
            <person name="Antonio M."/>
            <person name="Oren A."/>
            <person name="Chaudhuri R.R."/>
            <person name="La Ragione R."/>
            <person name="Hildebrand F."/>
            <person name="Pallen M.J."/>
        </authorList>
    </citation>
    <scope>NUCLEOTIDE SEQUENCE</scope>
    <source>
        <strain evidence="9">ChiHcec3-6078</strain>
    </source>
</reference>
<comment type="subcellular location">
    <subcellularLocation>
        <location evidence="1">Cell membrane</location>
        <topology evidence="1">Multi-pass membrane protein</topology>
    </subcellularLocation>
</comment>